<feature type="transmembrane region" description="Helical" evidence="1">
    <location>
        <begin position="292"/>
        <end position="313"/>
    </location>
</feature>
<dbReference type="EMBL" id="JAWNFV010000022">
    <property type="protein sequence ID" value="MDY5141378.1"/>
    <property type="molecule type" value="Genomic_DNA"/>
</dbReference>
<dbReference type="Proteomes" id="UP001284901">
    <property type="component" value="Unassembled WGS sequence"/>
</dbReference>
<keyword evidence="1" id="KW-0472">Membrane</keyword>
<name>A0AAW9HEB7_9ACTO</name>
<keyword evidence="4" id="KW-1185">Reference proteome</keyword>
<sequence>MRGGPARELDARGARARSRTAAVRAWAPRAVLAWARKHCDTTALLLAAGAFAVYMFFSWYTWVNFSSPSWDQGIFTQLADQYARWQFPPIVDIKGPGFNLWGDHFHPILLLTGPLFWLWPSGLSLLTLQAVLFGISVYPIARFARARVGSVPGTLIGVAYATSWGLTSALVVQFHEIAFAVPLLAFGLTAWLESRYRRAAVLISLLVFVKEDLGLTVACFGVLVALLSWRGARELAGIGAFLAAWGTAWFLAATQVILPAFNNSGQWDYAGRVREGLDLASMLLEPNRWGTLCYIVAALGIVGLRSPWAALLLPTLAWRFVGDNPYYWTILWHYSAVLAPMIAVALTDGLARAGARGGVVPPPETQESEAPAAAPAQRDALGVLARRPRLAAAALALALSSSVLGTASNGFGSWLTGRSNTQQYVYFSDYGASQTAEQREGARAAVAAAGTGRHILADVVMMAYVVPGNTVYWEHSYGGAHIDTVVFSNRLNHGDGAQVVAWITAKVGGQWHIVTEDAGYVVVARDGTDGR</sequence>
<feature type="transmembrane region" description="Helical" evidence="1">
    <location>
        <begin position="117"/>
        <end position="141"/>
    </location>
</feature>
<evidence type="ECO:0000313" key="2">
    <source>
        <dbReference type="EMBL" id="MDY5141378.1"/>
    </source>
</evidence>
<feature type="transmembrane region" description="Helical" evidence="1">
    <location>
        <begin position="325"/>
        <end position="346"/>
    </location>
</feature>
<protein>
    <submittedName>
        <fullName evidence="2">DUF2079 domain-containing protein</fullName>
    </submittedName>
</protein>
<gene>
    <name evidence="2" type="ORF">R6G74_08685</name>
    <name evidence="3" type="ORF">R6P33_08470</name>
</gene>
<dbReference type="Pfam" id="PF09852">
    <property type="entry name" value="DUF2079"/>
    <property type="match status" value="1"/>
</dbReference>
<reference evidence="2 4" key="1">
    <citation type="submission" date="2023-10" db="EMBL/GenBank/DDBJ databases">
        <title>Whole Genome based description of the genera Actinobaculum and Actinotignum reveals a complex phylogenetic relationship within the species included in the genus Actinotignum.</title>
        <authorList>
            <person name="Jensen C.S."/>
            <person name="Dargis R."/>
            <person name="Kemp M."/>
            <person name="Christensen J.J."/>
        </authorList>
    </citation>
    <scope>NUCLEOTIDE SEQUENCE</scope>
    <source>
        <strain evidence="3 4">SLA_B089</strain>
        <strain evidence="2">SLA_B245</strain>
    </source>
</reference>
<evidence type="ECO:0000313" key="3">
    <source>
        <dbReference type="EMBL" id="MDY5147048.1"/>
    </source>
</evidence>
<feature type="transmembrane region" description="Helical" evidence="1">
    <location>
        <begin position="213"/>
        <end position="232"/>
    </location>
</feature>
<dbReference type="EMBL" id="JAWNFY010000027">
    <property type="protein sequence ID" value="MDY5147048.1"/>
    <property type="molecule type" value="Genomic_DNA"/>
</dbReference>
<accession>A0AAW9HEB7</accession>
<feature type="transmembrane region" description="Helical" evidence="1">
    <location>
        <begin position="43"/>
        <end position="62"/>
    </location>
</feature>
<feature type="transmembrane region" description="Helical" evidence="1">
    <location>
        <begin position="148"/>
        <end position="166"/>
    </location>
</feature>
<dbReference type="AlphaFoldDB" id="A0AAW9HEB7"/>
<evidence type="ECO:0000313" key="5">
    <source>
        <dbReference type="Proteomes" id="UP001288320"/>
    </source>
</evidence>
<proteinExistence type="predicted"/>
<keyword evidence="1" id="KW-1133">Transmembrane helix</keyword>
<feature type="transmembrane region" description="Helical" evidence="1">
    <location>
        <begin position="172"/>
        <end position="192"/>
    </location>
</feature>
<comment type="caution">
    <text evidence="2">The sequence shown here is derived from an EMBL/GenBank/DDBJ whole genome shotgun (WGS) entry which is preliminary data.</text>
</comment>
<dbReference type="GeneID" id="92813405"/>
<feature type="transmembrane region" description="Helical" evidence="1">
    <location>
        <begin position="238"/>
        <end position="258"/>
    </location>
</feature>
<evidence type="ECO:0000313" key="4">
    <source>
        <dbReference type="Proteomes" id="UP001284901"/>
    </source>
</evidence>
<evidence type="ECO:0000256" key="1">
    <source>
        <dbReference type="SAM" id="Phobius"/>
    </source>
</evidence>
<dbReference type="Proteomes" id="UP001288320">
    <property type="component" value="Unassembled WGS sequence"/>
</dbReference>
<dbReference type="InterPro" id="IPR018650">
    <property type="entry name" value="STSV1_Orf64"/>
</dbReference>
<dbReference type="RefSeq" id="WP_101595638.1">
    <property type="nucleotide sequence ID" value="NZ_CAUPFC010000015.1"/>
</dbReference>
<keyword evidence="1" id="KW-0812">Transmembrane</keyword>
<organism evidence="2 5">
    <name type="scientific">Actinotignum timonense</name>
    <dbReference type="NCBI Taxonomy" id="1870995"/>
    <lineage>
        <taxon>Bacteria</taxon>
        <taxon>Bacillati</taxon>
        <taxon>Actinomycetota</taxon>
        <taxon>Actinomycetes</taxon>
        <taxon>Actinomycetales</taxon>
        <taxon>Actinomycetaceae</taxon>
        <taxon>Actinotignum</taxon>
    </lineage>
</organism>